<gene>
    <name evidence="2" type="ORF">SYNPS1DRAFT_21843</name>
</gene>
<protein>
    <submittedName>
        <fullName evidence="2">Uncharacterized protein</fullName>
    </submittedName>
</protein>
<reference evidence="3" key="1">
    <citation type="journal article" date="2018" name="Nat. Microbiol.">
        <title>Leveraging single-cell genomics to expand the fungal tree of life.</title>
        <authorList>
            <person name="Ahrendt S.R."/>
            <person name="Quandt C.A."/>
            <person name="Ciobanu D."/>
            <person name="Clum A."/>
            <person name="Salamov A."/>
            <person name="Andreopoulos B."/>
            <person name="Cheng J.F."/>
            <person name="Woyke T."/>
            <person name="Pelin A."/>
            <person name="Henrissat B."/>
            <person name="Reynolds N.K."/>
            <person name="Benny G.L."/>
            <person name="Smith M.E."/>
            <person name="James T.Y."/>
            <person name="Grigoriev I.V."/>
        </authorList>
    </citation>
    <scope>NUCLEOTIDE SEQUENCE [LARGE SCALE GENOMIC DNA]</scope>
    <source>
        <strain evidence="3">Benny S71-1</strain>
    </source>
</reference>
<evidence type="ECO:0000313" key="2">
    <source>
        <dbReference type="EMBL" id="RKP26385.1"/>
    </source>
</evidence>
<keyword evidence="3" id="KW-1185">Reference proteome</keyword>
<dbReference type="Proteomes" id="UP000278143">
    <property type="component" value="Unassembled WGS sequence"/>
</dbReference>
<proteinExistence type="predicted"/>
<name>A0A4P9Z212_9FUNG</name>
<evidence type="ECO:0000256" key="1">
    <source>
        <dbReference type="SAM" id="MobiDB-lite"/>
    </source>
</evidence>
<feature type="region of interest" description="Disordered" evidence="1">
    <location>
        <begin position="1"/>
        <end position="29"/>
    </location>
</feature>
<dbReference type="OrthoDB" id="10251741at2759"/>
<evidence type="ECO:0000313" key="3">
    <source>
        <dbReference type="Proteomes" id="UP000278143"/>
    </source>
</evidence>
<dbReference type="EMBL" id="KZ989439">
    <property type="protein sequence ID" value="RKP26385.1"/>
    <property type="molecule type" value="Genomic_DNA"/>
</dbReference>
<dbReference type="AlphaFoldDB" id="A0A4P9Z212"/>
<organism evidence="2 3">
    <name type="scientific">Syncephalis pseudoplumigaleata</name>
    <dbReference type="NCBI Taxonomy" id="1712513"/>
    <lineage>
        <taxon>Eukaryota</taxon>
        <taxon>Fungi</taxon>
        <taxon>Fungi incertae sedis</taxon>
        <taxon>Zoopagomycota</taxon>
        <taxon>Zoopagomycotina</taxon>
        <taxon>Zoopagomycetes</taxon>
        <taxon>Zoopagales</taxon>
        <taxon>Piptocephalidaceae</taxon>
        <taxon>Syncephalis</taxon>
    </lineage>
</organism>
<sequence>MKQHDKTRAPTEEAYNDVAANRQGQRSGDIVKKGEIRPMPMANAARADAASMLLPPRRRTGIEEVASSSSWQETLAWMLQADSREMVAAFMKHIGIVGWEQWRRRWLDPVMSVVAPPQIMGIVHRDDMVFVYNVSEQEWFPDPLHHPLQQDAVQLAWRPNAAGALAVVCRLPRRLGIALWRFPLHQWRSAAGSPQAYMTWLQHPAIDDNDTHIYVLQLISSQSQLGKWNWADVLLAVH</sequence>
<accession>A0A4P9Z212</accession>
<feature type="compositionally biased region" description="Basic and acidic residues" evidence="1">
    <location>
        <begin position="1"/>
        <end position="11"/>
    </location>
</feature>